<evidence type="ECO:0000256" key="1">
    <source>
        <dbReference type="ARBA" id="ARBA00009042"/>
    </source>
</evidence>
<comment type="similarity">
    <text evidence="1">Belongs to the fungal fucose-specific lectin family.</text>
</comment>
<dbReference type="SUPFAM" id="SSF89372">
    <property type="entry name" value="Fucose-specific lectin"/>
    <property type="match status" value="2"/>
</dbReference>
<evidence type="ECO:0000256" key="4">
    <source>
        <dbReference type="SAM" id="Coils"/>
    </source>
</evidence>
<dbReference type="InterPro" id="IPR012475">
    <property type="entry name" value="Fungal_lectin"/>
</dbReference>
<reference evidence="6" key="1">
    <citation type="submission" date="2020-06" db="EMBL/GenBank/DDBJ databases">
        <title>A chromosome-scale genome assembly of Talaromyces rugulosus W13939.</title>
        <authorList>
            <person name="Wang B."/>
            <person name="Guo L."/>
            <person name="Ye K."/>
            <person name="Wang L."/>
        </authorList>
    </citation>
    <scope>NUCLEOTIDE SEQUENCE [LARGE SCALE GENOMIC DNA]</scope>
    <source>
        <strain evidence="6">W13939</strain>
    </source>
</reference>
<protein>
    <recommendedName>
        <fullName evidence="2">Fucose-specific lectin</fullName>
    </recommendedName>
</protein>
<dbReference type="Proteomes" id="UP000509510">
    <property type="component" value="Chromosome I"/>
</dbReference>
<proteinExistence type="inferred from homology"/>
<sequence>MAATSWTENGGATQIRVFFLDEQNNIRQSRGDHETMSQWSSITIGLATETEISPGSQLAIARPDQDDQLLRLFYQQKSDAGRKAGGSLREIRYDASDQVWAIQDNAITDDAIEDTRLSAVSDKLKQDVRLYFQGSDMQLREMYCDGDYRWSYRSLIIQKRQKLGYRAPISAVCWRSDQLKLQIRVFTLLATNKNTMAQMSYNHPNWKTISSPAVSFQEGSGVGSCRDTGTRTVGNTPICVFYQPGSRIIELWTVPADDSTASHQMEHKGMVLINQDTAEPSSSTNPAMATENERLEQEVRRLTASLNTAESNVTQLQTQINGIDKEKSALNDGNVALHKETELLRSEIEKLKEQNNDGAHWKSMYETLHSSTLKTDEGLDKLASLTPLHSRDASQNYDTMRIYRNLAMDGWARGYYMARRHYNGTYHYYLRNEDDWPSLKNSFSTLFGADQSDWPKDFRL</sequence>
<dbReference type="Pfam" id="PF07938">
    <property type="entry name" value="Fungal_lectin"/>
    <property type="match status" value="1"/>
</dbReference>
<keyword evidence="4" id="KW-0175">Coiled coil</keyword>
<feature type="coiled-coil region" evidence="4">
    <location>
        <begin position="292"/>
        <end position="354"/>
    </location>
</feature>
<name>A0A7H8QIC1_TALRU</name>
<evidence type="ECO:0000313" key="6">
    <source>
        <dbReference type="Proteomes" id="UP000509510"/>
    </source>
</evidence>
<accession>A0A7H8QIC1</accession>
<evidence type="ECO:0000313" key="5">
    <source>
        <dbReference type="EMBL" id="QKX53739.1"/>
    </source>
</evidence>
<evidence type="ECO:0000256" key="2">
    <source>
        <dbReference type="ARBA" id="ARBA00015560"/>
    </source>
</evidence>
<dbReference type="GO" id="GO:0030246">
    <property type="term" value="F:carbohydrate binding"/>
    <property type="evidence" value="ECO:0007669"/>
    <property type="project" value="UniProtKB-KW"/>
</dbReference>
<dbReference type="KEGG" id="trg:TRUGW13939_00819"/>
<organism evidence="5 6">
    <name type="scientific">Talaromyces rugulosus</name>
    <name type="common">Penicillium rugulosum</name>
    <dbReference type="NCBI Taxonomy" id="121627"/>
    <lineage>
        <taxon>Eukaryota</taxon>
        <taxon>Fungi</taxon>
        <taxon>Dikarya</taxon>
        <taxon>Ascomycota</taxon>
        <taxon>Pezizomycotina</taxon>
        <taxon>Eurotiomycetes</taxon>
        <taxon>Eurotiomycetidae</taxon>
        <taxon>Eurotiales</taxon>
        <taxon>Trichocomaceae</taxon>
        <taxon>Talaromyces</taxon>
        <taxon>Talaromyces sect. Islandici</taxon>
    </lineage>
</organism>
<dbReference type="GeneID" id="55988332"/>
<dbReference type="AlphaFoldDB" id="A0A7H8QIC1"/>
<keyword evidence="6" id="KW-1185">Reference proteome</keyword>
<gene>
    <name evidence="5" type="ORF">TRUGW13939_00819</name>
</gene>
<dbReference type="EMBL" id="CP055898">
    <property type="protein sequence ID" value="QKX53739.1"/>
    <property type="molecule type" value="Genomic_DNA"/>
</dbReference>
<dbReference type="Gene3D" id="2.120.10.70">
    <property type="entry name" value="Fucose-specific lectin"/>
    <property type="match status" value="1"/>
</dbReference>
<dbReference type="RefSeq" id="XP_035339918.1">
    <property type="nucleotide sequence ID" value="XM_035484025.1"/>
</dbReference>
<keyword evidence="3" id="KW-0430">Lectin</keyword>
<evidence type="ECO:0000256" key="3">
    <source>
        <dbReference type="ARBA" id="ARBA00022734"/>
    </source>
</evidence>
<dbReference type="OrthoDB" id="407298at2759"/>